<sequence length="549" mass="62668">MSERQDSNNLGEDSSQSIHDANALISTSGSSSQALENSIVVTEATVAEDESDSEEIEWVEETSEAMYEACANHDWDKFEKFLSDVSTSKRTKKLVLEKKEDCRNIALRWGAPLTVIKQLIDIEGPIEISKGQCSWLHTALMYYDTTFEVAKLLIDIGGKDLVMMQSDHPEHRKRTALLMNLSARPTAPNRRVMDLFLKVGGLELLEIEDEDGYRVVDYCNEATRRMIITCLKALDTTPIAEKHIKILESTEITPRDVEDWMMRCDFDKVEDYLHNQKVSREAKQRCFKYRDSRYNRSVFFYLCMYHGPADIAERIIDLMGTDFLLTADNNGDTCLHATCKYLNDDDGDHELQWQHMLVELLLDQGSTAILNATNIFGETALHNLFCCKTKNFDSITLMVDVGGKDLLLKKKNYDGCTALHYASRCKEPNKDIIFYLLSVGGSDLREIEDHFGKKAEDYWSPELKQYIDLHTKTSPDLPPLSDDLQCPICFEIMNDVHIIPQCCHRFCKKCITDAYNCNGKKCPVCRVDYKIGEVRKDPLLCKLVITCKG</sequence>
<dbReference type="SMART" id="SM00248">
    <property type="entry name" value="ANK"/>
    <property type="match status" value="5"/>
</dbReference>
<comment type="caution">
    <text evidence="7">The sequence shown here is derived from an EMBL/GenBank/DDBJ whole genome shotgun (WGS) entry which is preliminary data.</text>
</comment>
<dbReference type="SUPFAM" id="SSF48403">
    <property type="entry name" value="Ankyrin repeat"/>
    <property type="match status" value="1"/>
</dbReference>
<evidence type="ECO:0000256" key="3">
    <source>
        <dbReference type="ARBA" id="ARBA00022833"/>
    </source>
</evidence>
<dbReference type="InterPro" id="IPR002110">
    <property type="entry name" value="Ankyrin_rpt"/>
</dbReference>
<dbReference type="Gene3D" id="3.30.40.10">
    <property type="entry name" value="Zinc/RING finger domain, C3HC4 (zinc finger)"/>
    <property type="match status" value="1"/>
</dbReference>
<dbReference type="PROSITE" id="PS50089">
    <property type="entry name" value="ZF_RING_2"/>
    <property type="match status" value="1"/>
</dbReference>
<feature type="region of interest" description="Disordered" evidence="5">
    <location>
        <begin position="1"/>
        <end position="36"/>
    </location>
</feature>
<dbReference type="GO" id="GO:0003697">
    <property type="term" value="F:single-stranded DNA binding"/>
    <property type="evidence" value="ECO:0007669"/>
    <property type="project" value="InterPro"/>
</dbReference>
<dbReference type="InterPro" id="IPR013083">
    <property type="entry name" value="Znf_RING/FYVE/PHD"/>
</dbReference>
<dbReference type="Proteomes" id="UP001054902">
    <property type="component" value="Unassembled WGS sequence"/>
</dbReference>
<dbReference type="SMART" id="SM00184">
    <property type="entry name" value="RING"/>
    <property type="match status" value="1"/>
</dbReference>
<evidence type="ECO:0000259" key="6">
    <source>
        <dbReference type="PROSITE" id="PS50089"/>
    </source>
</evidence>
<dbReference type="InterPro" id="IPR001841">
    <property type="entry name" value="Znf_RING"/>
</dbReference>
<dbReference type="Pfam" id="PF12796">
    <property type="entry name" value="Ank_2"/>
    <property type="match status" value="1"/>
</dbReference>
<dbReference type="GO" id="GO:0061630">
    <property type="term" value="F:ubiquitin protein ligase activity"/>
    <property type="evidence" value="ECO:0007669"/>
    <property type="project" value="InterPro"/>
</dbReference>
<dbReference type="PANTHER" id="PTHR14134">
    <property type="entry name" value="E3 UBIQUITIN-PROTEIN LIGASE RAD18"/>
    <property type="match status" value="1"/>
</dbReference>
<dbReference type="AlphaFoldDB" id="A0AAD3CSB8"/>
<accession>A0AAD3CSB8</accession>
<feature type="compositionally biased region" description="Polar residues" evidence="5">
    <location>
        <begin position="7"/>
        <end position="36"/>
    </location>
</feature>
<keyword evidence="2 4" id="KW-0863">Zinc-finger</keyword>
<dbReference type="EMBL" id="BLLK01000045">
    <property type="protein sequence ID" value="GFH51296.1"/>
    <property type="molecule type" value="Genomic_DNA"/>
</dbReference>
<proteinExistence type="predicted"/>
<feature type="domain" description="RING-type" evidence="6">
    <location>
        <begin position="486"/>
        <end position="526"/>
    </location>
</feature>
<evidence type="ECO:0000313" key="8">
    <source>
        <dbReference type="Proteomes" id="UP001054902"/>
    </source>
</evidence>
<dbReference type="Pfam" id="PF00097">
    <property type="entry name" value="zf-C3HC4"/>
    <property type="match status" value="1"/>
</dbReference>
<evidence type="ECO:0000256" key="1">
    <source>
        <dbReference type="ARBA" id="ARBA00022723"/>
    </source>
</evidence>
<keyword evidence="8" id="KW-1185">Reference proteome</keyword>
<dbReference type="GO" id="GO:0006513">
    <property type="term" value="P:protein monoubiquitination"/>
    <property type="evidence" value="ECO:0007669"/>
    <property type="project" value="InterPro"/>
</dbReference>
<reference evidence="7 8" key="1">
    <citation type="journal article" date="2021" name="Sci. Rep.">
        <title>The genome of the diatom Chaetoceros tenuissimus carries an ancient integrated fragment of an extant virus.</title>
        <authorList>
            <person name="Hongo Y."/>
            <person name="Kimura K."/>
            <person name="Takaki Y."/>
            <person name="Yoshida Y."/>
            <person name="Baba S."/>
            <person name="Kobayashi G."/>
            <person name="Nagasaki K."/>
            <person name="Hano T."/>
            <person name="Tomaru Y."/>
        </authorList>
    </citation>
    <scope>NUCLEOTIDE SEQUENCE [LARGE SCALE GENOMIC DNA]</scope>
    <source>
        <strain evidence="7 8">NIES-3715</strain>
    </source>
</reference>
<dbReference type="PROSITE" id="PS00518">
    <property type="entry name" value="ZF_RING_1"/>
    <property type="match status" value="1"/>
</dbReference>
<dbReference type="Gene3D" id="1.25.40.20">
    <property type="entry name" value="Ankyrin repeat-containing domain"/>
    <property type="match status" value="2"/>
</dbReference>
<dbReference type="InterPro" id="IPR039577">
    <property type="entry name" value="Rad18"/>
</dbReference>
<dbReference type="InterPro" id="IPR017907">
    <property type="entry name" value="Znf_RING_CS"/>
</dbReference>
<evidence type="ECO:0000313" key="7">
    <source>
        <dbReference type="EMBL" id="GFH51296.1"/>
    </source>
</evidence>
<protein>
    <recommendedName>
        <fullName evidence="6">RING-type domain-containing protein</fullName>
    </recommendedName>
</protein>
<dbReference type="GO" id="GO:0008270">
    <property type="term" value="F:zinc ion binding"/>
    <property type="evidence" value="ECO:0007669"/>
    <property type="project" value="UniProtKB-KW"/>
</dbReference>
<evidence type="ECO:0000256" key="5">
    <source>
        <dbReference type="SAM" id="MobiDB-lite"/>
    </source>
</evidence>
<name>A0AAD3CSB8_9STRA</name>
<keyword evidence="3" id="KW-0862">Zinc</keyword>
<organism evidence="7 8">
    <name type="scientific">Chaetoceros tenuissimus</name>
    <dbReference type="NCBI Taxonomy" id="426638"/>
    <lineage>
        <taxon>Eukaryota</taxon>
        <taxon>Sar</taxon>
        <taxon>Stramenopiles</taxon>
        <taxon>Ochrophyta</taxon>
        <taxon>Bacillariophyta</taxon>
        <taxon>Coscinodiscophyceae</taxon>
        <taxon>Chaetocerotophycidae</taxon>
        <taxon>Chaetocerotales</taxon>
        <taxon>Chaetocerotaceae</taxon>
        <taxon>Chaetoceros</taxon>
    </lineage>
</organism>
<dbReference type="SUPFAM" id="SSF57850">
    <property type="entry name" value="RING/U-box"/>
    <property type="match status" value="1"/>
</dbReference>
<dbReference type="InterPro" id="IPR018957">
    <property type="entry name" value="Znf_C3HC4_RING-type"/>
</dbReference>
<gene>
    <name evidence="7" type="ORF">CTEN210_07772</name>
</gene>
<dbReference type="GO" id="GO:0006301">
    <property type="term" value="P:DNA damage tolerance"/>
    <property type="evidence" value="ECO:0007669"/>
    <property type="project" value="InterPro"/>
</dbReference>
<evidence type="ECO:0000256" key="2">
    <source>
        <dbReference type="ARBA" id="ARBA00022771"/>
    </source>
</evidence>
<keyword evidence="1" id="KW-0479">Metal-binding</keyword>
<evidence type="ECO:0000256" key="4">
    <source>
        <dbReference type="PROSITE-ProRule" id="PRU00175"/>
    </source>
</evidence>
<dbReference type="InterPro" id="IPR036770">
    <property type="entry name" value="Ankyrin_rpt-contain_sf"/>
</dbReference>